<dbReference type="EMBL" id="JAOZFC020000002">
    <property type="protein sequence ID" value="MDF9300492.1"/>
    <property type="molecule type" value="Genomic_DNA"/>
</dbReference>
<dbReference type="RefSeq" id="WP_199404908.1">
    <property type="nucleotide sequence ID" value="NZ_JAOZFC020000002.1"/>
</dbReference>
<evidence type="ECO:0000313" key="1">
    <source>
        <dbReference type="EMBL" id="MDF9300492.1"/>
    </source>
</evidence>
<dbReference type="Gene3D" id="3.40.91.50">
    <property type="match status" value="1"/>
</dbReference>
<sequence>METTFNWRTAPRSITRLIDWLPYFDKFQNEDYQLVVPNQNPDTSKSFKNLRPTRRAIRYAFESDLDFPDKLVTIPYQDFLKGKQPDGDTADKESIVRQVVTTAEQYGFMDASNANLTPVGRRIVDGTFNAEDFLAQLLKMYIVVDGEGVFPIKTVIKLIAKFGYISRNEMTFIFGQIHDSDYKTTEKAVSDFRHRYADLPARNDTKAVEDLVEDVWNTYLPPVPTKKIKSILKDYTDALRRSLEFTEMFYSHGRGTATKLRVSELNQTKFKQLVEKYTFVTPPLQVIKGESVQLGSRDSLEWYGAVGNVTLPWDNVDERRELVQDKLDIASKLYSEVPEPAFTSQRASDLLKSVVRAPIATLKDIESELDSVVLERKEQLFVQVESKSRAVRREILERFDTILTDNDMSALWLEVNTWKAFVALNGDHKKVVHNFKMNPDLTPKSFAPGTGNTPDMEVYYNNSIILPEVSLMTGVQQWEHEGSSVIDHVLRKIEQNKDTGKRVIGLFISSRMNVRTMWQFFLLNRESWIGQPVPVVPLTIKQFSETMKVAYKTDASIYDVAALVDGISQVTLSMNNYEEWSKGIEILVDTWMKDRVENYG</sequence>
<dbReference type="Proteomes" id="UP001146336">
    <property type="component" value="Unassembled WGS sequence"/>
</dbReference>
<accession>A0ABT6D519</accession>
<name>A0ABT6D519_9LACO</name>
<proteinExistence type="predicted"/>
<gene>
    <name evidence="1" type="ORF">OIT47_009455</name>
</gene>
<dbReference type="Pfam" id="PF09491">
    <property type="entry name" value="RE_AlwI"/>
    <property type="match status" value="1"/>
</dbReference>
<evidence type="ECO:0000313" key="2">
    <source>
        <dbReference type="Proteomes" id="UP001146336"/>
    </source>
</evidence>
<comment type="caution">
    <text evidence="1">The sequence shown here is derived from an EMBL/GenBank/DDBJ whole genome shotgun (WGS) entry which is preliminary data.</text>
</comment>
<keyword evidence="1" id="KW-0255">Endonuclease</keyword>
<protein>
    <submittedName>
        <fullName evidence="1">AlwI family type II restriction endonuclease</fullName>
        <ecNumber evidence="1">3.1.21.-</ecNumber>
    </submittedName>
</protein>
<keyword evidence="1" id="KW-0540">Nuclease</keyword>
<dbReference type="GO" id="GO:0004519">
    <property type="term" value="F:endonuclease activity"/>
    <property type="evidence" value="ECO:0007669"/>
    <property type="project" value="UniProtKB-KW"/>
</dbReference>
<keyword evidence="1" id="KW-0378">Hydrolase</keyword>
<organism evidence="1 2">
    <name type="scientific">Weissella fermenti</name>
    <dbReference type="NCBI Taxonomy" id="2987699"/>
    <lineage>
        <taxon>Bacteria</taxon>
        <taxon>Bacillati</taxon>
        <taxon>Bacillota</taxon>
        <taxon>Bacilli</taxon>
        <taxon>Lactobacillales</taxon>
        <taxon>Lactobacillaceae</taxon>
        <taxon>Weissella</taxon>
    </lineage>
</organism>
<keyword evidence="2" id="KW-1185">Reference proteome</keyword>
<dbReference type="EC" id="3.1.21.-" evidence="1"/>
<dbReference type="InterPro" id="IPR018573">
    <property type="entry name" value="Restrct_endonuc_II_AlwI"/>
</dbReference>
<dbReference type="GO" id="GO:0016787">
    <property type="term" value="F:hydrolase activity"/>
    <property type="evidence" value="ECO:0007669"/>
    <property type="project" value="UniProtKB-KW"/>
</dbReference>
<reference evidence="1" key="1">
    <citation type="submission" date="2023-03" db="EMBL/GenBank/DDBJ databases">
        <title>Comparative genomics of Weissella fermenti BK2, and weissella type species.</title>
        <authorList>
            <person name="Lee J.K."/>
            <person name="Baek J.H."/>
            <person name="Kim J.M."/>
            <person name="Choi D.G."/>
            <person name="Jeon C.O."/>
        </authorList>
    </citation>
    <scope>NUCLEOTIDE SEQUENCE</scope>
    <source>
        <strain evidence="1">BK2</strain>
    </source>
</reference>